<feature type="signal peptide" evidence="1">
    <location>
        <begin position="1"/>
        <end position="27"/>
    </location>
</feature>
<dbReference type="EMBL" id="JAUSZI010000002">
    <property type="protein sequence ID" value="MDQ1023178.1"/>
    <property type="molecule type" value="Genomic_DNA"/>
</dbReference>
<feature type="chain" id="PRO_5046588799" description="Secreted protein" evidence="1">
    <location>
        <begin position="28"/>
        <end position="172"/>
    </location>
</feature>
<keyword evidence="1" id="KW-0732">Signal</keyword>
<reference evidence="2 3" key="1">
    <citation type="submission" date="2023-07" db="EMBL/GenBank/DDBJ databases">
        <title>Comparative genomics of wheat-associated soil bacteria to identify genetic determinants of phenazine resistance.</title>
        <authorList>
            <person name="Mouncey N."/>
        </authorList>
    </citation>
    <scope>NUCLEOTIDE SEQUENCE [LARGE SCALE GENOMIC DNA]</scope>
    <source>
        <strain evidence="2 3">V2I4</strain>
    </source>
</reference>
<sequence length="172" mass="18903">MKHLRSMLAVLASSAIATMSLGIPASAAPTNTSPDAVSVQDTSLSPTAVAACWPEGTRLKKTTEGRVYLIGPGNTLYWIPDSRVYFNLWATWDGILTVPDRAFDECYRTPSTPLQAGRLSKESDSPAVYIYDNSNGGHRRIWDWNTFTNKYHFDPAAIQTALTINPAPVPWT</sequence>
<protein>
    <recommendedName>
        <fullName evidence="4">Secreted protein</fullName>
    </recommendedName>
</protein>
<evidence type="ECO:0000313" key="2">
    <source>
        <dbReference type="EMBL" id="MDQ1023178.1"/>
    </source>
</evidence>
<evidence type="ECO:0008006" key="4">
    <source>
        <dbReference type="Google" id="ProtNLM"/>
    </source>
</evidence>
<organism evidence="2 3">
    <name type="scientific">Streptomyces umbrinus</name>
    <dbReference type="NCBI Taxonomy" id="67370"/>
    <lineage>
        <taxon>Bacteria</taxon>
        <taxon>Bacillati</taxon>
        <taxon>Actinomycetota</taxon>
        <taxon>Actinomycetes</taxon>
        <taxon>Kitasatosporales</taxon>
        <taxon>Streptomycetaceae</taxon>
        <taxon>Streptomyces</taxon>
        <taxon>Streptomyces phaeochromogenes group</taxon>
    </lineage>
</organism>
<comment type="caution">
    <text evidence="2">The sequence shown here is derived from an EMBL/GenBank/DDBJ whole genome shotgun (WGS) entry which is preliminary data.</text>
</comment>
<name>A0ABU0SHX9_9ACTN</name>
<dbReference type="Proteomes" id="UP001230328">
    <property type="component" value="Unassembled WGS sequence"/>
</dbReference>
<keyword evidence="3" id="KW-1185">Reference proteome</keyword>
<evidence type="ECO:0000313" key="3">
    <source>
        <dbReference type="Proteomes" id="UP001230328"/>
    </source>
</evidence>
<gene>
    <name evidence="2" type="ORF">QF035_000760</name>
</gene>
<evidence type="ECO:0000256" key="1">
    <source>
        <dbReference type="SAM" id="SignalP"/>
    </source>
</evidence>
<proteinExistence type="predicted"/>
<dbReference type="RefSeq" id="WP_307518110.1">
    <property type="nucleotide sequence ID" value="NZ_JAUSZI010000002.1"/>
</dbReference>
<accession>A0ABU0SHX9</accession>